<accession>C8V4Z8</accession>
<sequence length="343" mass="37608">MVKAELIRRTNKKLDNRVADVLPNIQTPTECTAQVEYRFAAKRQRKADTHKFSDAQMPVRCAAHQASEIQGGISELGYQRDSPENTEGGNCSHIEHYGSCGNGCDGDAGNTKLTTKPHKKVSWNLTGNISAPLQSSVAPLLPAQHLQSAAVPDTLPQQDLSTSSKPLSALEMAESAIFVQKTNFVALGDTPIGCHEQPQTDTSRLSVTSSGSRSQEEFVTPTVSENTLKEHHERIQELPTVFPAQQDADLGEGKINDMEDLASTDADPNARIQELEDCVVAQALKLVSQAKEIKSLVETVNELRGTIQSSSGKGYRPCKRSKEYTDEKIFEPQKDENRDPRLI</sequence>
<organism evidence="2 3">
    <name type="scientific">Emericella nidulans (strain FGSC A4 / ATCC 38163 / CBS 112.46 / NRRL 194 / M139)</name>
    <name type="common">Aspergillus nidulans</name>
    <dbReference type="NCBI Taxonomy" id="227321"/>
    <lineage>
        <taxon>Eukaryota</taxon>
        <taxon>Fungi</taxon>
        <taxon>Dikarya</taxon>
        <taxon>Ascomycota</taxon>
        <taxon>Pezizomycotina</taxon>
        <taxon>Eurotiomycetes</taxon>
        <taxon>Eurotiomycetidae</taxon>
        <taxon>Eurotiales</taxon>
        <taxon>Aspergillaceae</taxon>
        <taxon>Aspergillus</taxon>
        <taxon>Aspergillus subgen. Nidulantes</taxon>
    </lineage>
</organism>
<evidence type="ECO:0000313" key="2">
    <source>
        <dbReference type="EMBL" id="CBF74634.1"/>
    </source>
</evidence>
<feature type="region of interest" description="Disordered" evidence="1">
    <location>
        <begin position="307"/>
        <end position="343"/>
    </location>
</feature>
<dbReference type="HOGENOM" id="CLU_808992_0_0_1"/>
<dbReference type="VEuPathDB" id="FungiDB:AN4132"/>
<evidence type="ECO:0000256" key="1">
    <source>
        <dbReference type="SAM" id="MobiDB-lite"/>
    </source>
</evidence>
<feature type="compositionally biased region" description="Low complexity" evidence="1">
    <location>
        <begin position="202"/>
        <end position="213"/>
    </location>
</feature>
<dbReference type="KEGG" id="ani:ANIA_04132"/>
<reference evidence="3" key="1">
    <citation type="journal article" date="2005" name="Nature">
        <title>Sequencing of Aspergillus nidulans and comparative analysis with A. fumigatus and A. oryzae.</title>
        <authorList>
            <person name="Galagan J.E."/>
            <person name="Calvo S.E."/>
            <person name="Cuomo C."/>
            <person name="Ma L.J."/>
            <person name="Wortman J.R."/>
            <person name="Batzoglou S."/>
            <person name="Lee S.I."/>
            <person name="Basturkmen M."/>
            <person name="Spevak C.C."/>
            <person name="Clutterbuck J."/>
            <person name="Kapitonov V."/>
            <person name="Jurka J."/>
            <person name="Scazzocchio C."/>
            <person name="Farman M."/>
            <person name="Butler J."/>
            <person name="Purcell S."/>
            <person name="Harris S."/>
            <person name="Braus G.H."/>
            <person name="Draht O."/>
            <person name="Busch S."/>
            <person name="D'Enfert C."/>
            <person name="Bouchier C."/>
            <person name="Goldman G.H."/>
            <person name="Bell-Pedersen D."/>
            <person name="Griffiths-Jones S."/>
            <person name="Doonan J.H."/>
            <person name="Yu J."/>
            <person name="Vienken K."/>
            <person name="Pain A."/>
            <person name="Freitag M."/>
            <person name="Selker E.U."/>
            <person name="Archer D.B."/>
            <person name="Penalva M.A."/>
            <person name="Oakley B.R."/>
            <person name="Momany M."/>
            <person name="Tanaka T."/>
            <person name="Kumagai T."/>
            <person name="Asai K."/>
            <person name="Machida M."/>
            <person name="Nierman W.C."/>
            <person name="Denning D.W."/>
            <person name="Caddick M."/>
            <person name="Hynes M."/>
            <person name="Paoletti M."/>
            <person name="Fischer R."/>
            <person name="Miller B."/>
            <person name="Dyer P."/>
            <person name="Sachs M.S."/>
            <person name="Osmani S.A."/>
            <person name="Birren B.W."/>
        </authorList>
    </citation>
    <scope>NUCLEOTIDE SEQUENCE [LARGE SCALE GENOMIC DNA]</scope>
    <source>
        <strain evidence="3">FGSC A4 / ATCC 38163 / CBS 112.46 / NRRL 194 / M139</strain>
    </source>
</reference>
<dbReference type="OrthoDB" id="10683139at2759"/>
<evidence type="ECO:0000313" key="3">
    <source>
        <dbReference type="Proteomes" id="UP000000560"/>
    </source>
</evidence>
<dbReference type="GeneID" id="2873555"/>
<proteinExistence type="predicted"/>
<dbReference type="AlphaFoldDB" id="Q5B5P8"/>
<dbReference type="Proteomes" id="UP000000560">
    <property type="component" value="Chromosome II"/>
</dbReference>
<feature type="compositionally biased region" description="Basic and acidic residues" evidence="1">
    <location>
        <begin position="320"/>
        <end position="343"/>
    </location>
</feature>
<keyword evidence="3" id="KW-1185">Reference proteome</keyword>
<dbReference type="InParanoid" id="Q5B5P8"/>
<dbReference type="RefSeq" id="XP_661736.1">
    <property type="nucleotide sequence ID" value="XM_656644.1"/>
</dbReference>
<accession>Q5B5P8</accession>
<protein>
    <submittedName>
        <fullName evidence="2">Uncharacterized protein</fullName>
    </submittedName>
</protein>
<gene>
    <name evidence="2" type="ORF">ANIA_04132</name>
</gene>
<reference evidence="3" key="2">
    <citation type="journal article" date="2009" name="Fungal Genet. Biol.">
        <title>The 2008 update of the Aspergillus nidulans genome annotation: a community effort.</title>
        <authorList>
            <person name="Wortman J.R."/>
            <person name="Gilsenan J.M."/>
            <person name="Joardar V."/>
            <person name="Deegan J."/>
            <person name="Clutterbuck J."/>
            <person name="Andersen M.R."/>
            <person name="Archer D."/>
            <person name="Bencina M."/>
            <person name="Braus G."/>
            <person name="Coutinho P."/>
            <person name="von Dohren H."/>
            <person name="Doonan J."/>
            <person name="Driessen A.J."/>
            <person name="Durek P."/>
            <person name="Espeso E."/>
            <person name="Fekete E."/>
            <person name="Flipphi M."/>
            <person name="Estrada C.G."/>
            <person name="Geysens S."/>
            <person name="Goldman G."/>
            <person name="de Groot P.W."/>
            <person name="Hansen K."/>
            <person name="Harris S.D."/>
            <person name="Heinekamp T."/>
            <person name="Helmstaedt K."/>
            <person name="Henrissat B."/>
            <person name="Hofmann G."/>
            <person name="Homan T."/>
            <person name="Horio T."/>
            <person name="Horiuchi H."/>
            <person name="James S."/>
            <person name="Jones M."/>
            <person name="Karaffa L."/>
            <person name="Karanyi Z."/>
            <person name="Kato M."/>
            <person name="Keller N."/>
            <person name="Kelly D.E."/>
            <person name="Kiel J.A."/>
            <person name="Kim J.M."/>
            <person name="van der Klei I.J."/>
            <person name="Klis F.M."/>
            <person name="Kovalchuk A."/>
            <person name="Krasevec N."/>
            <person name="Kubicek C.P."/>
            <person name="Liu B."/>
            <person name="Maccabe A."/>
            <person name="Meyer V."/>
            <person name="Mirabito P."/>
            <person name="Miskei M."/>
            <person name="Mos M."/>
            <person name="Mullins J."/>
            <person name="Nelson D.R."/>
            <person name="Nielsen J."/>
            <person name="Oakley B.R."/>
            <person name="Osmani S.A."/>
            <person name="Pakula T."/>
            <person name="Paszewski A."/>
            <person name="Paulsen I."/>
            <person name="Pilsyk S."/>
            <person name="Pocsi I."/>
            <person name="Punt P.J."/>
            <person name="Ram A.F."/>
            <person name="Ren Q."/>
            <person name="Robellet X."/>
            <person name="Robson G."/>
            <person name="Seiboth B."/>
            <person name="van Solingen P."/>
            <person name="Specht T."/>
            <person name="Sun J."/>
            <person name="Taheri-Talesh N."/>
            <person name="Takeshita N."/>
            <person name="Ussery D."/>
            <person name="vanKuyk P.A."/>
            <person name="Visser H."/>
            <person name="van de Vondervoort P.J."/>
            <person name="de Vries R.P."/>
            <person name="Walton J."/>
            <person name="Xiang X."/>
            <person name="Xiong Y."/>
            <person name="Zeng A.P."/>
            <person name="Brandt B.W."/>
            <person name="Cornell M.J."/>
            <person name="van den Hondel C.A."/>
            <person name="Visser J."/>
            <person name="Oliver S.G."/>
            <person name="Turner G."/>
        </authorList>
    </citation>
    <scope>GENOME REANNOTATION</scope>
    <source>
        <strain evidence="3">FGSC A4 / ATCC 38163 / CBS 112.46 / NRRL 194 / M139</strain>
    </source>
</reference>
<name>Q5B5P8_EMENI</name>
<dbReference type="EMBL" id="BN001302">
    <property type="protein sequence ID" value="CBF74634.1"/>
    <property type="molecule type" value="Genomic_DNA"/>
</dbReference>
<feature type="region of interest" description="Disordered" evidence="1">
    <location>
        <begin position="192"/>
        <end position="222"/>
    </location>
</feature>